<evidence type="ECO:0000313" key="2">
    <source>
        <dbReference type="EMBL" id="CAI4215710.1"/>
    </source>
</evidence>
<keyword evidence="3" id="KW-1185">Reference proteome</keyword>
<protein>
    <submittedName>
        <fullName evidence="2">Uncharacterized protein</fullName>
    </submittedName>
</protein>
<sequence length="65" mass="7481">MTTVIQTREPLQILSMSNQERRKSKRLAALYDEQDGDFKFLRASKRPRTADLVEDDPRARTGDAS</sequence>
<gene>
    <name evidence="2" type="ORF">PPNO1_LOCUS5417</name>
</gene>
<feature type="region of interest" description="Disordered" evidence="1">
    <location>
        <begin position="45"/>
        <end position="65"/>
    </location>
</feature>
<accession>A0A9P1MAF7</accession>
<feature type="compositionally biased region" description="Basic and acidic residues" evidence="1">
    <location>
        <begin position="48"/>
        <end position="65"/>
    </location>
</feature>
<name>A0A9P1MAF7_9PEZI</name>
<dbReference type="Proteomes" id="UP000838763">
    <property type="component" value="Unassembled WGS sequence"/>
</dbReference>
<evidence type="ECO:0000313" key="3">
    <source>
        <dbReference type="Proteomes" id="UP000838763"/>
    </source>
</evidence>
<evidence type="ECO:0000256" key="1">
    <source>
        <dbReference type="SAM" id="MobiDB-lite"/>
    </source>
</evidence>
<dbReference type="AlphaFoldDB" id="A0A9P1MAF7"/>
<dbReference type="EMBL" id="CALLCH030000012">
    <property type="protein sequence ID" value="CAI4215710.1"/>
    <property type="molecule type" value="Genomic_DNA"/>
</dbReference>
<organism evidence="2 3">
    <name type="scientific">Parascedosporium putredinis</name>
    <dbReference type="NCBI Taxonomy" id="1442378"/>
    <lineage>
        <taxon>Eukaryota</taxon>
        <taxon>Fungi</taxon>
        <taxon>Dikarya</taxon>
        <taxon>Ascomycota</taxon>
        <taxon>Pezizomycotina</taxon>
        <taxon>Sordariomycetes</taxon>
        <taxon>Hypocreomycetidae</taxon>
        <taxon>Microascales</taxon>
        <taxon>Microascaceae</taxon>
        <taxon>Parascedosporium</taxon>
    </lineage>
</organism>
<proteinExistence type="predicted"/>
<reference evidence="2" key="1">
    <citation type="submission" date="2022-11" db="EMBL/GenBank/DDBJ databases">
        <authorList>
            <person name="Scott C."/>
            <person name="Bruce N."/>
        </authorList>
    </citation>
    <scope>NUCLEOTIDE SEQUENCE</scope>
</reference>
<comment type="caution">
    <text evidence="2">The sequence shown here is derived from an EMBL/GenBank/DDBJ whole genome shotgun (WGS) entry which is preliminary data.</text>
</comment>